<dbReference type="InterPro" id="IPR036047">
    <property type="entry name" value="F-box-like_dom_sf"/>
</dbReference>
<evidence type="ECO:0000313" key="2">
    <source>
        <dbReference type="EnsemblPlants" id="TuG1812G0200001844.01.T01.cds289886"/>
    </source>
</evidence>
<dbReference type="EnsemblPlants" id="TuG1812G0200001844.01.T01">
    <property type="protein sequence ID" value="TuG1812G0200001844.01.T01.cds289886"/>
    <property type="gene ID" value="TuG1812G0200001844.01"/>
</dbReference>
<sequence>MKTSKKQRRKLPTTELLNELVWEILIRLPVESLLLVKPVSKAWRALISDPSFIQSHLQLSASKWEQKPSLLITPHCLD</sequence>
<dbReference type="InterPro" id="IPR001810">
    <property type="entry name" value="F-box_dom"/>
</dbReference>
<dbReference type="Proteomes" id="UP000015106">
    <property type="component" value="Chromosome 2"/>
</dbReference>
<name>A0A8R7TEV5_TRIUA</name>
<dbReference type="PANTHER" id="PTHR31672:SF13">
    <property type="entry name" value="F-BOX PROTEIN CPR30-LIKE"/>
    <property type="match status" value="1"/>
</dbReference>
<reference evidence="2" key="3">
    <citation type="submission" date="2022-06" db="UniProtKB">
        <authorList>
            <consortium name="EnsemblPlants"/>
        </authorList>
    </citation>
    <scope>IDENTIFICATION</scope>
</reference>
<dbReference type="Pfam" id="PF00646">
    <property type="entry name" value="F-box"/>
    <property type="match status" value="1"/>
</dbReference>
<evidence type="ECO:0000259" key="1">
    <source>
        <dbReference type="Pfam" id="PF00646"/>
    </source>
</evidence>
<dbReference type="AlphaFoldDB" id="A0A8R7TEV5"/>
<accession>A0A8R7TEV5</accession>
<reference evidence="3" key="1">
    <citation type="journal article" date="2013" name="Nature">
        <title>Draft genome of the wheat A-genome progenitor Triticum urartu.</title>
        <authorList>
            <person name="Ling H.Q."/>
            <person name="Zhao S."/>
            <person name="Liu D."/>
            <person name="Wang J."/>
            <person name="Sun H."/>
            <person name="Zhang C."/>
            <person name="Fan H."/>
            <person name="Li D."/>
            <person name="Dong L."/>
            <person name="Tao Y."/>
            <person name="Gao C."/>
            <person name="Wu H."/>
            <person name="Li Y."/>
            <person name="Cui Y."/>
            <person name="Guo X."/>
            <person name="Zheng S."/>
            <person name="Wang B."/>
            <person name="Yu K."/>
            <person name="Liang Q."/>
            <person name="Yang W."/>
            <person name="Lou X."/>
            <person name="Chen J."/>
            <person name="Feng M."/>
            <person name="Jian J."/>
            <person name="Zhang X."/>
            <person name="Luo G."/>
            <person name="Jiang Y."/>
            <person name="Liu J."/>
            <person name="Wang Z."/>
            <person name="Sha Y."/>
            <person name="Zhang B."/>
            <person name="Wu H."/>
            <person name="Tang D."/>
            <person name="Shen Q."/>
            <person name="Xue P."/>
            <person name="Zou S."/>
            <person name="Wang X."/>
            <person name="Liu X."/>
            <person name="Wang F."/>
            <person name="Yang Y."/>
            <person name="An X."/>
            <person name="Dong Z."/>
            <person name="Zhang K."/>
            <person name="Zhang X."/>
            <person name="Luo M.C."/>
            <person name="Dvorak J."/>
            <person name="Tong Y."/>
            <person name="Wang J."/>
            <person name="Yang H."/>
            <person name="Li Z."/>
            <person name="Wang D."/>
            <person name="Zhang A."/>
            <person name="Wang J."/>
        </authorList>
    </citation>
    <scope>NUCLEOTIDE SEQUENCE</scope>
    <source>
        <strain evidence="3">cv. G1812</strain>
    </source>
</reference>
<dbReference type="Gene3D" id="1.20.1280.50">
    <property type="match status" value="1"/>
</dbReference>
<dbReference type="InterPro" id="IPR050796">
    <property type="entry name" value="SCF_F-box_component"/>
</dbReference>
<protein>
    <recommendedName>
        <fullName evidence="1">F-box domain-containing protein</fullName>
    </recommendedName>
</protein>
<dbReference type="SUPFAM" id="SSF81383">
    <property type="entry name" value="F-box domain"/>
    <property type="match status" value="1"/>
</dbReference>
<keyword evidence="3" id="KW-1185">Reference proteome</keyword>
<evidence type="ECO:0000313" key="3">
    <source>
        <dbReference type="Proteomes" id="UP000015106"/>
    </source>
</evidence>
<proteinExistence type="predicted"/>
<dbReference type="Gramene" id="TuG1812G0200001844.01.T01">
    <property type="protein sequence ID" value="TuG1812G0200001844.01.T01.cds289886"/>
    <property type="gene ID" value="TuG1812G0200001844.01"/>
</dbReference>
<organism evidence="2 3">
    <name type="scientific">Triticum urartu</name>
    <name type="common">Red wild einkorn</name>
    <name type="synonym">Crithodium urartu</name>
    <dbReference type="NCBI Taxonomy" id="4572"/>
    <lineage>
        <taxon>Eukaryota</taxon>
        <taxon>Viridiplantae</taxon>
        <taxon>Streptophyta</taxon>
        <taxon>Embryophyta</taxon>
        <taxon>Tracheophyta</taxon>
        <taxon>Spermatophyta</taxon>
        <taxon>Magnoliopsida</taxon>
        <taxon>Liliopsida</taxon>
        <taxon>Poales</taxon>
        <taxon>Poaceae</taxon>
        <taxon>BOP clade</taxon>
        <taxon>Pooideae</taxon>
        <taxon>Triticodae</taxon>
        <taxon>Triticeae</taxon>
        <taxon>Triticinae</taxon>
        <taxon>Triticum</taxon>
    </lineage>
</organism>
<dbReference type="PANTHER" id="PTHR31672">
    <property type="entry name" value="BNACNNG10540D PROTEIN"/>
    <property type="match status" value="1"/>
</dbReference>
<reference evidence="2" key="2">
    <citation type="submission" date="2018-03" db="EMBL/GenBank/DDBJ databases">
        <title>The Triticum urartu genome reveals the dynamic nature of wheat genome evolution.</title>
        <authorList>
            <person name="Ling H."/>
            <person name="Ma B."/>
            <person name="Shi X."/>
            <person name="Liu H."/>
            <person name="Dong L."/>
            <person name="Sun H."/>
            <person name="Cao Y."/>
            <person name="Gao Q."/>
            <person name="Zheng S."/>
            <person name="Li Y."/>
            <person name="Yu Y."/>
            <person name="Du H."/>
            <person name="Qi M."/>
            <person name="Li Y."/>
            <person name="Yu H."/>
            <person name="Cui Y."/>
            <person name="Wang N."/>
            <person name="Chen C."/>
            <person name="Wu H."/>
            <person name="Zhao Y."/>
            <person name="Zhang J."/>
            <person name="Li Y."/>
            <person name="Zhou W."/>
            <person name="Zhang B."/>
            <person name="Hu W."/>
            <person name="Eijk M."/>
            <person name="Tang J."/>
            <person name="Witsenboer H."/>
            <person name="Zhao S."/>
            <person name="Li Z."/>
            <person name="Zhang A."/>
            <person name="Wang D."/>
            <person name="Liang C."/>
        </authorList>
    </citation>
    <scope>NUCLEOTIDE SEQUENCE [LARGE SCALE GENOMIC DNA]</scope>
    <source>
        <strain evidence="2">cv. G1812</strain>
    </source>
</reference>
<feature type="domain" description="F-box" evidence="1">
    <location>
        <begin position="18"/>
        <end position="53"/>
    </location>
</feature>